<organism evidence="3 4">
    <name type="scientific">Dacryopinax primogenitus (strain DJM 731)</name>
    <name type="common">Brown rot fungus</name>
    <dbReference type="NCBI Taxonomy" id="1858805"/>
    <lineage>
        <taxon>Eukaryota</taxon>
        <taxon>Fungi</taxon>
        <taxon>Dikarya</taxon>
        <taxon>Basidiomycota</taxon>
        <taxon>Agaricomycotina</taxon>
        <taxon>Dacrymycetes</taxon>
        <taxon>Dacrymycetales</taxon>
        <taxon>Dacrymycetaceae</taxon>
        <taxon>Dacryopinax</taxon>
    </lineage>
</organism>
<evidence type="ECO:0000256" key="1">
    <source>
        <dbReference type="SAM" id="MobiDB-lite"/>
    </source>
</evidence>
<dbReference type="Gene3D" id="2.60.120.10">
    <property type="entry name" value="Jelly Rolls"/>
    <property type="match status" value="1"/>
</dbReference>
<evidence type="ECO:0000259" key="2">
    <source>
        <dbReference type="Pfam" id="PF07883"/>
    </source>
</evidence>
<dbReference type="Pfam" id="PF07883">
    <property type="entry name" value="Cupin_2"/>
    <property type="match status" value="1"/>
</dbReference>
<proteinExistence type="predicted"/>
<gene>
    <name evidence="3" type="ORF">DACRYDRAFT_110829</name>
</gene>
<feature type="compositionally biased region" description="Basic and acidic residues" evidence="1">
    <location>
        <begin position="1"/>
        <end position="18"/>
    </location>
</feature>
<keyword evidence="4" id="KW-1185">Reference proteome</keyword>
<protein>
    <recommendedName>
        <fullName evidence="2">Cupin type-2 domain-containing protein</fullName>
    </recommendedName>
</protein>
<dbReference type="EMBL" id="JH795873">
    <property type="protein sequence ID" value="EJT98387.1"/>
    <property type="molecule type" value="Genomic_DNA"/>
</dbReference>
<dbReference type="HOGENOM" id="CLU_090057_2_1_1"/>
<dbReference type="Proteomes" id="UP000030653">
    <property type="component" value="Unassembled WGS sequence"/>
</dbReference>
<dbReference type="AlphaFoldDB" id="M5G3Q0"/>
<dbReference type="SUPFAM" id="SSF51182">
    <property type="entry name" value="RmlC-like cupins"/>
    <property type="match status" value="1"/>
</dbReference>
<evidence type="ECO:0000313" key="4">
    <source>
        <dbReference type="Proteomes" id="UP000030653"/>
    </source>
</evidence>
<dbReference type="InterPro" id="IPR013096">
    <property type="entry name" value="Cupin_2"/>
</dbReference>
<dbReference type="InterPro" id="IPR014710">
    <property type="entry name" value="RmlC-like_jellyroll"/>
</dbReference>
<sequence length="82" mass="8934">MTAEPHTRSDVHHHDDQGHGAVLFNNGKERVNINPGDFALNPAGVEHQELNDGEEQVVWLVVRSGSAPKVVNLDGCNGNEKK</sequence>
<reference evidence="3 4" key="1">
    <citation type="journal article" date="2012" name="Science">
        <title>The Paleozoic origin of enzymatic lignin decomposition reconstructed from 31 fungal genomes.</title>
        <authorList>
            <person name="Floudas D."/>
            <person name="Binder M."/>
            <person name="Riley R."/>
            <person name="Barry K."/>
            <person name="Blanchette R.A."/>
            <person name="Henrissat B."/>
            <person name="Martinez A.T."/>
            <person name="Otillar R."/>
            <person name="Spatafora J.W."/>
            <person name="Yadav J.S."/>
            <person name="Aerts A."/>
            <person name="Benoit I."/>
            <person name="Boyd A."/>
            <person name="Carlson A."/>
            <person name="Copeland A."/>
            <person name="Coutinho P.M."/>
            <person name="de Vries R.P."/>
            <person name="Ferreira P."/>
            <person name="Findley K."/>
            <person name="Foster B."/>
            <person name="Gaskell J."/>
            <person name="Glotzer D."/>
            <person name="Gorecki P."/>
            <person name="Heitman J."/>
            <person name="Hesse C."/>
            <person name="Hori C."/>
            <person name="Igarashi K."/>
            <person name="Jurgens J.A."/>
            <person name="Kallen N."/>
            <person name="Kersten P."/>
            <person name="Kohler A."/>
            <person name="Kuees U."/>
            <person name="Kumar T.K.A."/>
            <person name="Kuo A."/>
            <person name="LaButti K."/>
            <person name="Larrondo L.F."/>
            <person name="Lindquist E."/>
            <person name="Ling A."/>
            <person name="Lombard V."/>
            <person name="Lucas S."/>
            <person name="Lundell T."/>
            <person name="Martin R."/>
            <person name="McLaughlin D.J."/>
            <person name="Morgenstern I."/>
            <person name="Morin E."/>
            <person name="Murat C."/>
            <person name="Nagy L.G."/>
            <person name="Nolan M."/>
            <person name="Ohm R.A."/>
            <person name="Patyshakuliyeva A."/>
            <person name="Rokas A."/>
            <person name="Ruiz-Duenas F.J."/>
            <person name="Sabat G."/>
            <person name="Salamov A."/>
            <person name="Samejima M."/>
            <person name="Schmutz J."/>
            <person name="Slot J.C."/>
            <person name="St John F."/>
            <person name="Stenlid J."/>
            <person name="Sun H."/>
            <person name="Sun S."/>
            <person name="Syed K."/>
            <person name="Tsang A."/>
            <person name="Wiebenga A."/>
            <person name="Young D."/>
            <person name="Pisabarro A."/>
            <person name="Eastwood D.C."/>
            <person name="Martin F."/>
            <person name="Cullen D."/>
            <person name="Grigoriev I.V."/>
            <person name="Hibbett D.S."/>
        </authorList>
    </citation>
    <scope>NUCLEOTIDE SEQUENCE [LARGE SCALE GENOMIC DNA]</scope>
    <source>
        <strain evidence="3 4">DJM-731 SS1</strain>
    </source>
</reference>
<dbReference type="GeneID" id="63684195"/>
<dbReference type="OrthoDB" id="3511549at2759"/>
<feature type="region of interest" description="Disordered" evidence="1">
    <location>
        <begin position="1"/>
        <end position="22"/>
    </location>
</feature>
<evidence type="ECO:0000313" key="3">
    <source>
        <dbReference type="EMBL" id="EJT98387.1"/>
    </source>
</evidence>
<accession>M5G3Q0</accession>
<dbReference type="InterPro" id="IPR011051">
    <property type="entry name" value="RmlC_Cupin_sf"/>
</dbReference>
<name>M5G3Q0_DACPD</name>
<feature type="domain" description="Cupin type-2" evidence="2">
    <location>
        <begin position="5"/>
        <end position="62"/>
    </location>
</feature>
<dbReference type="RefSeq" id="XP_040625285.1">
    <property type="nucleotide sequence ID" value="XM_040769133.1"/>
</dbReference>